<dbReference type="EMBL" id="FOZL01000001">
    <property type="protein sequence ID" value="SFS15935.1"/>
    <property type="molecule type" value="Genomic_DNA"/>
</dbReference>
<dbReference type="Gene3D" id="1.10.101.10">
    <property type="entry name" value="PGBD-like superfamily/PGBD"/>
    <property type="match status" value="1"/>
</dbReference>
<keyword evidence="5" id="KW-1185">Reference proteome</keyword>
<accession>A0A1I6MJS1</accession>
<dbReference type="OrthoDB" id="122434at2"/>
<feature type="region of interest" description="Disordered" evidence="1">
    <location>
        <begin position="110"/>
        <end position="147"/>
    </location>
</feature>
<keyword evidence="2" id="KW-0732">Signal</keyword>
<dbReference type="RefSeq" id="WP_141223929.1">
    <property type="nucleotide sequence ID" value="NZ_FOZL01000001.1"/>
</dbReference>
<dbReference type="InterPro" id="IPR036366">
    <property type="entry name" value="PGBDSf"/>
</dbReference>
<feature type="region of interest" description="Disordered" evidence="1">
    <location>
        <begin position="22"/>
        <end position="53"/>
    </location>
</feature>
<gene>
    <name evidence="4" type="ORF">SAMN05421771_2812</name>
</gene>
<dbReference type="InterPro" id="IPR002477">
    <property type="entry name" value="Peptidoglycan-bd-like"/>
</dbReference>
<dbReference type="Pfam" id="PF01471">
    <property type="entry name" value="PG_binding_1"/>
    <property type="match status" value="1"/>
</dbReference>
<reference evidence="4 5" key="1">
    <citation type="submission" date="2016-10" db="EMBL/GenBank/DDBJ databases">
        <authorList>
            <person name="de Groot N.N."/>
        </authorList>
    </citation>
    <scope>NUCLEOTIDE SEQUENCE [LARGE SCALE GENOMIC DNA]</scope>
    <source>
        <strain evidence="4 5">DSM 21001</strain>
    </source>
</reference>
<evidence type="ECO:0000256" key="2">
    <source>
        <dbReference type="SAM" id="SignalP"/>
    </source>
</evidence>
<name>A0A1I6MJS1_9BACT</name>
<proteinExistence type="predicted"/>
<dbReference type="AlphaFoldDB" id="A0A1I6MJS1"/>
<evidence type="ECO:0000256" key="1">
    <source>
        <dbReference type="SAM" id="MobiDB-lite"/>
    </source>
</evidence>
<dbReference type="InterPro" id="IPR036365">
    <property type="entry name" value="PGBD-like_sf"/>
</dbReference>
<evidence type="ECO:0000259" key="3">
    <source>
        <dbReference type="Pfam" id="PF01471"/>
    </source>
</evidence>
<evidence type="ECO:0000313" key="5">
    <source>
        <dbReference type="Proteomes" id="UP000199024"/>
    </source>
</evidence>
<sequence>MRHKLLVSALVFASTIPALAAPRARRGPTSPHIFSKRATKAPAKATSQRGIDPERATQIQAALIKQGYMIGEPSGKWDANTEAALEKLQGDNGWQTKLVPDSRAIIKLGLGPGSSPEVASYPASSTPEKLAPLPFSGEAEASTPAQQ</sequence>
<protein>
    <submittedName>
        <fullName evidence="4">Putative peptidoglycan binding domain-containing protein</fullName>
    </submittedName>
</protein>
<feature type="chain" id="PRO_5011659494" evidence="2">
    <location>
        <begin position="21"/>
        <end position="147"/>
    </location>
</feature>
<dbReference type="SUPFAM" id="SSF47090">
    <property type="entry name" value="PGBD-like"/>
    <property type="match status" value="1"/>
</dbReference>
<dbReference type="Proteomes" id="UP000199024">
    <property type="component" value="Unassembled WGS sequence"/>
</dbReference>
<evidence type="ECO:0000313" key="4">
    <source>
        <dbReference type="EMBL" id="SFS15935.1"/>
    </source>
</evidence>
<feature type="signal peptide" evidence="2">
    <location>
        <begin position="1"/>
        <end position="20"/>
    </location>
</feature>
<feature type="domain" description="Peptidoglycan binding-like" evidence="3">
    <location>
        <begin position="56"/>
        <end position="95"/>
    </location>
</feature>
<organism evidence="4 5">
    <name type="scientific">Granulicella pectinivorans</name>
    <dbReference type="NCBI Taxonomy" id="474950"/>
    <lineage>
        <taxon>Bacteria</taxon>
        <taxon>Pseudomonadati</taxon>
        <taxon>Acidobacteriota</taxon>
        <taxon>Terriglobia</taxon>
        <taxon>Terriglobales</taxon>
        <taxon>Acidobacteriaceae</taxon>
        <taxon>Granulicella</taxon>
    </lineage>
</organism>
<dbReference type="STRING" id="474950.SAMN05421771_2812"/>